<dbReference type="Proteomes" id="UP000230002">
    <property type="component" value="Unassembled WGS sequence"/>
</dbReference>
<keyword evidence="3" id="KW-1185">Reference proteome</keyword>
<name>A0A2G8SIY7_9APHY</name>
<sequence>MDLRARLAVLHERADTLRLRAFRATTLWQDLMNMRCGLSHEMARVIRDARAVRARISAVSYVELQNVQLRTIDGKEVAQLRYEVLLEPMLDPTSVSDSALFAGAASAEFDSASRNDKDALALLDDVSRKMQKARDATTLLLHRAEGKLRRFRNSFINLNSLPDELLLSIFQHACGRELELKFNVIDVCGRWRDLCLAHPEFWADFNARPFPRNGIARAFKYSRTHPVCVHICHDDENKARKLIFANAQSVERLDVHIRDPTGQRKNVWLDRNWPVLRVLEFQSFNPSNIDAIALPISGRVDKLRALTLQDVRFPYFPQHYRHLRFLKIISNCYDNDYRSGGPREGSLFDALRGSPNLEVLMLKDPPMPVDPVLLPRGAEAQPLHLPRVQTLKLVLSTQKAFFVLRHLRTSPTVLQHAEVITHRWRVEPYSDYGATDTRPIHDIDKKLLLDLPSPDNLPLLASLRSLSIRFCDYQRISGSFEALDDAFARWIGPYDRSTSAGYTVDMEHEPPLNFNIEYRVVDGTYYDADTLTAPTFDNFIRSVFRHYGPYEEMRVLRIDQGLSTQPLLAELHRVMPRVRTVVLHKCVTVGDVLNAILAVGSTFAVGEDEDREVLPELATVVLVKCVVTAEDAAKLSETVKRLRLHLVVVRAPKEEIESDDDWGKAKRKEIEEAERVWREAERVLIREEVDMEVRVIRPNPSLIDDSKWWYKRFSEPYEQ</sequence>
<dbReference type="InterPro" id="IPR036047">
    <property type="entry name" value="F-box-like_dom_sf"/>
</dbReference>
<dbReference type="InterPro" id="IPR001810">
    <property type="entry name" value="F-box_dom"/>
</dbReference>
<accession>A0A2G8SIY7</accession>
<comment type="caution">
    <text evidence="2">The sequence shown here is derived from an EMBL/GenBank/DDBJ whole genome shotgun (WGS) entry which is preliminary data.</text>
</comment>
<dbReference type="AlphaFoldDB" id="A0A2G8SIY7"/>
<feature type="domain" description="F-box" evidence="1">
    <location>
        <begin position="155"/>
        <end position="205"/>
    </location>
</feature>
<evidence type="ECO:0000313" key="2">
    <source>
        <dbReference type="EMBL" id="PIL33734.1"/>
    </source>
</evidence>
<reference evidence="2 3" key="1">
    <citation type="journal article" date="2015" name="Sci. Rep.">
        <title>Chromosome-level genome map provides insights into diverse defense mechanisms in the medicinal fungus Ganoderma sinense.</title>
        <authorList>
            <person name="Zhu Y."/>
            <person name="Xu J."/>
            <person name="Sun C."/>
            <person name="Zhou S."/>
            <person name="Xu H."/>
            <person name="Nelson D.R."/>
            <person name="Qian J."/>
            <person name="Song J."/>
            <person name="Luo H."/>
            <person name="Xiang L."/>
            <person name="Li Y."/>
            <person name="Xu Z."/>
            <person name="Ji A."/>
            <person name="Wang L."/>
            <person name="Lu S."/>
            <person name="Hayward A."/>
            <person name="Sun W."/>
            <person name="Li X."/>
            <person name="Schwartz D.C."/>
            <person name="Wang Y."/>
            <person name="Chen S."/>
        </authorList>
    </citation>
    <scope>NUCLEOTIDE SEQUENCE [LARGE SCALE GENOMIC DNA]</scope>
    <source>
        <strain evidence="2 3">ZZ0214-1</strain>
    </source>
</reference>
<dbReference type="SUPFAM" id="SSF81383">
    <property type="entry name" value="F-box domain"/>
    <property type="match status" value="1"/>
</dbReference>
<gene>
    <name evidence="2" type="ORF">GSI_04359</name>
</gene>
<dbReference type="EMBL" id="AYKW01000007">
    <property type="protein sequence ID" value="PIL33734.1"/>
    <property type="molecule type" value="Genomic_DNA"/>
</dbReference>
<dbReference type="PROSITE" id="PS50181">
    <property type="entry name" value="FBOX"/>
    <property type="match status" value="1"/>
</dbReference>
<proteinExistence type="predicted"/>
<evidence type="ECO:0000313" key="3">
    <source>
        <dbReference type="Proteomes" id="UP000230002"/>
    </source>
</evidence>
<dbReference type="OrthoDB" id="2754328at2759"/>
<organism evidence="2 3">
    <name type="scientific">Ganoderma sinense ZZ0214-1</name>
    <dbReference type="NCBI Taxonomy" id="1077348"/>
    <lineage>
        <taxon>Eukaryota</taxon>
        <taxon>Fungi</taxon>
        <taxon>Dikarya</taxon>
        <taxon>Basidiomycota</taxon>
        <taxon>Agaricomycotina</taxon>
        <taxon>Agaricomycetes</taxon>
        <taxon>Polyporales</taxon>
        <taxon>Polyporaceae</taxon>
        <taxon>Ganoderma</taxon>
    </lineage>
</organism>
<protein>
    <recommendedName>
        <fullName evidence="1">F-box domain-containing protein</fullName>
    </recommendedName>
</protein>
<dbReference type="Gene3D" id="1.20.1280.50">
    <property type="match status" value="1"/>
</dbReference>
<evidence type="ECO:0000259" key="1">
    <source>
        <dbReference type="PROSITE" id="PS50181"/>
    </source>
</evidence>